<name>A0ABV1CYS5_9FIRM</name>
<sequence length="225" mass="26145">MYLTQSNVIRGLSKQEYTMLREMCQYSNNLYNVAVYTIRQHYFDTQQFLRYEENYPICKENENYGLLQAGVAQQILKMADRSFRSFFGLLQKVKSGDYGSKVVCLPHYREKGGLFNLILSTNAITIKNGFLTVPMSREYMKRHNGHRIRIPVPDRLKDKTIQEIRICPMYGGRYFKIQYCYLEDPEPVKTSPERILAIDLGLDNLAACVTNTGTSFLMDGRKLKS</sequence>
<comment type="caution">
    <text evidence="2">The sequence shown here is derived from an EMBL/GenBank/DDBJ whole genome shotgun (WGS) entry which is preliminary data.</text>
</comment>
<dbReference type="Proteomes" id="UP001433088">
    <property type="component" value="Unassembled WGS sequence"/>
</dbReference>
<proteinExistence type="predicted"/>
<gene>
    <name evidence="2" type="ORF">WMO23_11225</name>
</gene>
<feature type="domain" description="Probable transposase IS891/IS1136/IS1341" evidence="1">
    <location>
        <begin position="178"/>
        <end position="225"/>
    </location>
</feature>
<feature type="non-terminal residue" evidence="2">
    <location>
        <position position="225"/>
    </location>
</feature>
<dbReference type="InterPro" id="IPR001959">
    <property type="entry name" value="Transposase"/>
</dbReference>
<keyword evidence="3" id="KW-1185">Reference proteome</keyword>
<evidence type="ECO:0000259" key="1">
    <source>
        <dbReference type="Pfam" id="PF01385"/>
    </source>
</evidence>
<dbReference type="RefSeq" id="WP_349174110.1">
    <property type="nucleotide sequence ID" value="NZ_JBBMEU010000124.1"/>
</dbReference>
<accession>A0ABV1CYS5</accession>
<organism evidence="2 3">
    <name type="scientific">Megasphaera intestinihominis</name>
    <dbReference type="NCBI Taxonomy" id="3133159"/>
    <lineage>
        <taxon>Bacteria</taxon>
        <taxon>Bacillati</taxon>
        <taxon>Bacillota</taxon>
        <taxon>Negativicutes</taxon>
        <taxon>Veillonellales</taxon>
        <taxon>Veillonellaceae</taxon>
        <taxon>Megasphaera</taxon>
    </lineage>
</organism>
<evidence type="ECO:0000313" key="2">
    <source>
        <dbReference type="EMBL" id="MEQ2423295.1"/>
    </source>
</evidence>
<dbReference type="EMBL" id="JBBMEU010000124">
    <property type="protein sequence ID" value="MEQ2423295.1"/>
    <property type="molecule type" value="Genomic_DNA"/>
</dbReference>
<dbReference type="Pfam" id="PF01385">
    <property type="entry name" value="OrfB_IS605"/>
    <property type="match status" value="1"/>
</dbReference>
<protein>
    <submittedName>
        <fullName evidence="2">Transposase</fullName>
    </submittedName>
</protein>
<reference evidence="2 3" key="1">
    <citation type="submission" date="2024-03" db="EMBL/GenBank/DDBJ databases">
        <title>Human intestinal bacterial collection.</title>
        <authorList>
            <person name="Pauvert C."/>
            <person name="Hitch T.C.A."/>
            <person name="Clavel T."/>
        </authorList>
    </citation>
    <scope>NUCLEOTIDE SEQUENCE [LARGE SCALE GENOMIC DNA]</scope>
    <source>
        <strain evidence="2 3">CLA-AA-H81</strain>
    </source>
</reference>
<evidence type="ECO:0000313" key="3">
    <source>
        <dbReference type="Proteomes" id="UP001433088"/>
    </source>
</evidence>